<evidence type="ECO:0000256" key="5">
    <source>
        <dbReference type="ARBA" id="ARBA00022475"/>
    </source>
</evidence>
<accession>A0A3P7KXU1</accession>
<evidence type="ECO:0000256" key="7">
    <source>
        <dbReference type="ARBA" id="ARBA00022583"/>
    </source>
</evidence>
<evidence type="ECO:0000313" key="17">
    <source>
        <dbReference type="Proteomes" id="UP000270094"/>
    </source>
</evidence>
<dbReference type="GO" id="GO:0006897">
    <property type="term" value="P:endocytosis"/>
    <property type="evidence" value="ECO:0007669"/>
    <property type="project" value="UniProtKB-KW"/>
</dbReference>
<evidence type="ECO:0000256" key="8">
    <source>
        <dbReference type="ARBA" id="ARBA00023054"/>
    </source>
</evidence>
<feature type="domain" description="F-BAR" evidence="14">
    <location>
        <begin position="1"/>
        <end position="272"/>
    </location>
</feature>
<evidence type="ECO:0000256" key="3">
    <source>
        <dbReference type="ARBA" id="ARBA00009426"/>
    </source>
</evidence>
<dbReference type="InterPro" id="IPR027267">
    <property type="entry name" value="AH/BAR_dom_sf"/>
</dbReference>
<keyword evidence="5" id="KW-1003">Cell membrane</keyword>
<dbReference type="InterPro" id="IPR001452">
    <property type="entry name" value="SH3_domain"/>
</dbReference>
<dbReference type="SMART" id="SM00055">
    <property type="entry name" value="FCH"/>
    <property type="match status" value="1"/>
</dbReference>
<keyword evidence="6" id="KW-0963">Cytoplasm</keyword>
<comment type="subcellular location">
    <subcellularLocation>
        <location evidence="1">Cell membrane</location>
    </subcellularLocation>
    <subcellularLocation>
        <location evidence="2">Cytoplasm</location>
    </subcellularLocation>
</comment>
<evidence type="ECO:0000256" key="9">
    <source>
        <dbReference type="ARBA" id="ARBA00023136"/>
    </source>
</evidence>
<evidence type="ECO:0000259" key="14">
    <source>
        <dbReference type="PROSITE" id="PS51741"/>
    </source>
</evidence>
<dbReference type="OrthoDB" id="8783038at2759"/>
<keyword evidence="9" id="KW-0472">Membrane</keyword>
<keyword evidence="17" id="KW-1185">Reference proteome</keyword>
<name>A0A3P7KXU1_STRVU</name>
<evidence type="ECO:0000259" key="13">
    <source>
        <dbReference type="PROSITE" id="PS50002"/>
    </source>
</evidence>
<protein>
    <recommendedName>
        <fullName evidence="18">F-BAR domain-containing protein</fullName>
    </recommendedName>
</protein>
<proteinExistence type="inferred from homology"/>
<dbReference type="InterPro" id="IPR001060">
    <property type="entry name" value="FCH_dom"/>
</dbReference>
<keyword evidence="4 10" id="KW-0728">SH3 domain</keyword>
<dbReference type="PROSITE" id="PS51860">
    <property type="entry name" value="REM_1"/>
    <property type="match status" value="1"/>
</dbReference>
<evidence type="ECO:0000313" key="16">
    <source>
        <dbReference type="EMBL" id="VDM75195.1"/>
    </source>
</evidence>
<dbReference type="Gene3D" id="6.10.140.470">
    <property type="match status" value="1"/>
</dbReference>
<dbReference type="InterPro" id="IPR036028">
    <property type="entry name" value="SH3-like_dom_sf"/>
</dbReference>
<gene>
    <name evidence="16" type="ORF">SVUK_LOCUS10193</name>
</gene>
<feature type="non-terminal residue" evidence="16">
    <location>
        <position position="584"/>
    </location>
</feature>
<dbReference type="Pfam" id="PF00611">
    <property type="entry name" value="FCH"/>
    <property type="match status" value="1"/>
</dbReference>
<dbReference type="InterPro" id="IPR057870">
    <property type="entry name" value="HR1_TOCA"/>
</dbReference>
<dbReference type="Pfam" id="PF25610">
    <property type="entry name" value="HR1_TOCA"/>
    <property type="match status" value="1"/>
</dbReference>
<dbReference type="GO" id="GO:0005737">
    <property type="term" value="C:cytoplasm"/>
    <property type="evidence" value="ECO:0007669"/>
    <property type="project" value="UniProtKB-SubCell"/>
</dbReference>
<organism evidence="16 17">
    <name type="scientific">Strongylus vulgaris</name>
    <name type="common">Blood worm</name>
    <dbReference type="NCBI Taxonomy" id="40348"/>
    <lineage>
        <taxon>Eukaryota</taxon>
        <taxon>Metazoa</taxon>
        <taxon>Ecdysozoa</taxon>
        <taxon>Nematoda</taxon>
        <taxon>Chromadorea</taxon>
        <taxon>Rhabditida</taxon>
        <taxon>Rhabditina</taxon>
        <taxon>Rhabditomorpha</taxon>
        <taxon>Strongyloidea</taxon>
        <taxon>Strongylidae</taxon>
        <taxon>Strongylus</taxon>
    </lineage>
</organism>
<feature type="domain" description="SH3" evidence="13">
    <location>
        <begin position="472"/>
        <end position="548"/>
    </location>
</feature>
<evidence type="ECO:0000256" key="6">
    <source>
        <dbReference type="ARBA" id="ARBA00022490"/>
    </source>
</evidence>
<evidence type="ECO:0000256" key="11">
    <source>
        <dbReference type="PROSITE-ProRule" id="PRU01077"/>
    </source>
</evidence>
<feature type="region of interest" description="Disordered" evidence="12">
    <location>
        <begin position="341"/>
        <end position="370"/>
    </location>
</feature>
<feature type="domain" description="REM-1" evidence="15">
    <location>
        <begin position="323"/>
        <end position="400"/>
    </location>
</feature>
<evidence type="ECO:0000259" key="15">
    <source>
        <dbReference type="PROSITE" id="PS51860"/>
    </source>
</evidence>
<dbReference type="EMBL" id="UYYB01095024">
    <property type="protein sequence ID" value="VDM75195.1"/>
    <property type="molecule type" value="Genomic_DNA"/>
</dbReference>
<dbReference type="CDD" id="cd11619">
    <property type="entry name" value="HR1_CIP4-like"/>
    <property type="match status" value="1"/>
</dbReference>
<dbReference type="Proteomes" id="UP000270094">
    <property type="component" value="Unassembled WGS sequence"/>
</dbReference>
<feature type="compositionally biased region" description="Polar residues" evidence="12">
    <location>
        <begin position="404"/>
        <end position="421"/>
    </location>
</feature>
<evidence type="ECO:0008006" key="18">
    <source>
        <dbReference type="Google" id="ProtNLM"/>
    </source>
</evidence>
<keyword evidence="7" id="KW-0254">Endocytosis</keyword>
<dbReference type="SMART" id="SM00326">
    <property type="entry name" value="SH3"/>
    <property type="match status" value="1"/>
</dbReference>
<feature type="region of interest" description="Disordered" evidence="12">
    <location>
        <begin position="302"/>
        <end position="328"/>
    </location>
</feature>
<dbReference type="PANTHER" id="PTHR15735:SF12">
    <property type="entry name" value="CDC42-INTERACTING PROTEIN 4, ISOFORM B"/>
    <property type="match status" value="1"/>
</dbReference>
<dbReference type="SUPFAM" id="SSF103657">
    <property type="entry name" value="BAR/IMD domain-like"/>
    <property type="match status" value="1"/>
</dbReference>
<reference evidence="16 17" key="1">
    <citation type="submission" date="2018-11" db="EMBL/GenBank/DDBJ databases">
        <authorList>
            <consortium name="Pathogen Informatics"/>
        </authorList>
    </citation>
    <scope>NUCLEOTIDE SEQUENCE [LARGE SCALE GENOMIC DNA]</scope>
</reference>
<evidence type="ECO:0000256" key="2">
    <source>
        <dbReference type="ARBA" id="ARBA00004496"/>
    </source>
</evidence>
<evidence type="ECO:0000256" key="1">
    <source>
        <dbReference type="ARBA" id="ARBA00004236"/>
    </source>
</evidence>
<evidence type="ECO:0000256" key="4">
    <source>
        <dbReference type="ARBA" id="ARBA00022443"/>
    </source>
</evidence>
<evidence type="ECO:0000256" key="10">
    <source>
        <dbReference type="PROSITE-ProRule" id="PRU00192"/>
    </source>
</evidence>
<dbReference type="PANTHER" id="PTHR15735">
    <property type="entry name" value="FCH AND DOUBLE SH3 DOMAINS PROTEIN"/>
    <property type="match status" value="1"/>
</dbReference>
<dbReference type="Gene3D" id="1.20.1270.60">
    <property type="entry name" value="Arfaptin homology (AH) domain/BAR domain"/>
    <property type="match status" value="1"/>
</dbReference>
<dbReference type="GO" id="GO:0005886">
    <property type="term" value="C:plasma membrane"/>
    <property type="evidence" value="ECO:0007669"/>
    <property type="project" value="UniProtKB-SubCell"/>
</dbReference>
<dbReference type="GO" id="GO:0007165">
    <property type="term" value="P:signal transduction"/>
    <property type="evidence" value="ECO:0007669"/>
    <property type="project" value="InterPro"/>
</dbReference>
<dbReference type="InterPro" id="IPR011072">
    <property type="entry name" value="HR1_rho-bd"/>
</dbReference>
<keyword evidence="8 11" id="KW-0175">Coiled coil</keyword>
<feature type="compositionally biased region" description="Basic and acidic residues" evidence="12">
    <location>
        <begin position="341"/>
        <end position="355"/>
    </location>
</feature>
<dbReference type="SUPFAM" id="SSF50044">
    <property type="entry name" value="SH3-domain"/>
    <property type="match status" value="1"/>
</dbReference>
<evidence type="ECO:0000256" key="12">
    <source>
        <dbReference type="SAM" id="MobiDB-lite"/>
    </source>
</evidence>
<dbReference type="CDD" id="cd11911">
    <property type="entry name" value="SH3_CIP4-like"/>
    <property type="match status" value="1"/>
</dbReference>
<dbReference type="Gene3D" id="2.30.30.40">
    <property type="entry name" value="SH3 Domains"/>
    <property type="match status" value="1"/>
</dbReference>
<dbReference type="InterPro" id="IPR031160">
    <property type="entry name" value="F_BAR_dom"/>
</dbReference>
<dbReference type="PROSITE" id="PS51741">
    <property type="entry name" value="F_BAR"/>
    <property type="match status" value="1"/>
</dbReference>
<dbReference type="AlphaFoldDB" id="A0A3P7KXU1"/>
<sequence length="584" mass="65430">MTFTFAVANAHWLDQTDAVASHTQKGVEFLERIGTFAKERAVIEEEYAAKLRTLAKKSLGRKKEDEEAAKNFTYVRSFVNLLRELESLAGQHEVVGEKIRKEVIPFVVTRAGVHRAQRKQCLADLQAIHANLAGAMEHLCKAQKHYGKSFKEAEAAYLKYAKADKNMEISRLDLDKAKNNAQMRSQISEEAKQAYAHALQGANDAQNAHYSQLLPDALARMRVSMVICSLQSSNFYHFFPARCHEDMRKAVEQIDAVQDTAMVVEQFKTGYTFPPPLHFEDLGRPDSCLSGEVSHVDSTLKRGMLSGGKKDGKGADANGDYGQLPPQQRIRRLHAKLAELEKEREKRQQSREGLAKMKQVYTDNPKMGNAADCESQLNQYEKEIESLNQQISKFRLLLEDAQLQSGNDTPPSLRSGSSTGSAPPARPPHPQTSQRDSYSEESIASSDGVNTPNRNNGAQPRRDEVYEECAMPALGTAVAQFPFEGGTEGTIGIQEGEELLLIERDEGDGWTRVRRYIIYVAMMIQDAVVIDNSTEGFVPSSYLHCKWYAAEDNPNCPTTDFRLQYCFCFMILYARSGQAIMFES</sequence>
<feature type="region of interest" description="Disordered" evidence="12">
    <location>
        <begin position="404"/>
        <end position="461"/>
    </location>
</feature>
<comment type="similarity">
    <text evidence="3">Belongs to the FNBP1 family.</text>
</comment>
<dbReference type="PROSITE" id="PS50002">
    <property type="entry name" value="SH3"/>
    <property type="match status" value="1"/>
</dbReference>
<feature type="compositionally biased region" description="Polar residues" evidence="12">
    <location>
        <begin position="431"/>
        <end position="458"/>
    </location>
</feature>